<dbReference type="RefSeq" id="WP_163609956.1">
    <property type="nucleotide sequence ID" value="NZ_JAAGWB010000013.1"/>
</dbReference>
<keyword evidence="2" id="KW-0645">Protease</keyword>
<organism evidence="8 10">
    <name type="scientific">Modestobacter muralis</name>
    <dbReference type="NCBI Taxonomy" id="1608614"/>
    <lineage>
        <taxon>Bacteria</taxon>
        <taxon>Bacillati</taxon>
        <taxon>Actinomycetota</taxon>
        <taxon>Actinomycetes</taxon>
        <taxon>Geodermatophilales</taxon>
        <taxon>Geodermatophilaceae</taxon>
        <taxon>Modestobacter</taxon>
    </lineage>
</organism>
<comment type="similarity">
    <text evidence="1">Belongs to the peptidase C40 family.</text>
</comment>
<evidence type="ECO:0000256" key="4">
    <source>
        <dbReference type="ARBA" id="ARBA00022807"/>
    </source>
</evidence>
<evidence type="ECO:0000313" key="10">
    <source>
        <dbReference type="Proteomes" id="UP000468828"/>
    </source>
</evidence>
<evidence type="ECO:0000313" key="11">
    <source>
        <dbReference type="Proteomes" id="UP000471152"/>
    </source>
</evidence>
<name>A0A6P0EQZ6_9ACTN</name>
<dbReference type="EMBL" id="JAAGWB010000013">
    <property type="protein sequence ID" value="NEN50284.1"/>
    <property type="molecule type" value="Genomic_DNA"/>
</dbReference>
<dbReference type="AlphaFoldDB" id="A0A6P0EQZ6"/>
<dbReference type="Gene3D" id="3.90.1720.10">
    <property type="entry name" value="endopeptidase domain like (from Nostoc punctiforme)"/>
    <property type="match status" value="1"/>
</dbReference>
<reference evidence="9 11" key="2">
    <citation type="submission" date="2020-02" db="EMBL/GenBank/DDBJ databases">
        <title>The WGS of Modestobacter muralis DSM 100205.</title>
        <authorList>
            <person name="Jiang Z."/>
        </authorList>
    </citation>
    <scope>NUCLEOTIDE SEQUENCE [LARGE SCALE GENOMIC DNA]</scope>
    <source>
        <strain evidence="9 11">DSM 100205</strain>
    </source>
</reference>
<dbReference type="Proteomes" id="UP000471152">
    <property type="component" value="Unassembled WGS sequence"/>
</dbReference>
<feature type="compositionally biased region" description="Low complexity" evidence="5">
    <location>
        <begin position="210"/>
        <end position="220"/>
    </location>
</feature>
<dbReference type="InterPro" id="IPR000064">
    <property type="entry name" value="NLP_P60_dom"/>
</dbReference>
<dbReference type="SUPFAM" id="SSF54001">
    <property type="entry name" value="Cysteine proteinases"/>
    <property type="match status" value="1"/>
</dbReference>
<reference evidence="8 10" key="1">
    <citation type="submission" date="2020-01" db="EMBL/GenBank/DDBJ databases">
        <title>the WGS Modestobacter muralis CPCC 204518.</title>
        <authorList>
            <person name="Jiang Z."/>
        </authorList>
    </citation>
    <scope>NUCLEOTIDE SEQUENCE [LARGE SCALE GENOMIC DNA]</scope>
    <source>
        <strain evidence="8 10">DSM 100205</strain>
    </source>
</reference>
<keyword evidence="10" id="KW-1185">Reference proteome</keyword>
<dbReference type="Pfam" id="PF00877">
    <property type="entry name" value="NLPC_P60"/>
    <property type="match status" value="1"/>
</dbReference>
<dbReference type="PANTHER" id="PTHR47053">
    <property type="entry name" value="MUREIN DD-ENDOPEPTIDASE MEPH-RELATED"/>
    <property type="match status" value="1"/>
</dbReference>
<evidence type="ECO:0000256" key="5">
    <source>
        <dbReference type="SAM" id="MobiDB-lite"/>
    </source>
</evidence>
<evidence type="ECO:0000256" key="2">
    <source>
        <dbReference type="ARBA" id="ARBA00022670"/>
    </source>
</evidence>
<dbReference type="Gene3D" id="6.10.250.3150">
    <property type="match status" value="1"/>
</dbReference>
<keyword evidence="3" id="KW-0378">Hydrolase</keyword>
<dbReference type="PROSITE" id="PS51935">
    <property type="entry name" value="NLPC_P60"/>
    <property type="match status" value="1"/>
</dbReference>
<dbReference type="GO" id="GO:0006508">
    <property type="term" value="P:proteolysis"/>
    <property type="evidence" value="ECO:0007669"/>
    <property type="project" value="UniProtKB-KW"/>
</dbReference>
<gene>
    <name evidence="9" type="ORF">G3R41_04920</name>
    <name evidence="8" type="ORF">GCU67_04920</name>
</gene>
<feature type="compositionally biased region" description="Low complexity" evidence="5">
    <location>
        <begin position="228"/>
        <end position="256"/>
    </location>
</feature>
<dbReference type="EMBL" id="JAAGWH010000013">
    <property type="protein sequence ID" value="NEK93517.1"/>
    <property type="molecule type" value="Genomic_DNA"/>
</dbReference>
<keyword evidence="6" id="KW-0732">Signal</keyword>
<protein>
    <submittedName>
        <fullName evidence="8">C40 family peptidase</fullName>
    </submittedName>
</protein>
<evidence type="ECO:0000259" key="7">
    <source>
        <dbReference type="PROSITE" id="PS51935"/>
    </source>
</evidence>
<dbReference type="Proteomes" id="UP000468828">
    <property type="component" value="Unassembled WGS sequence"/>
</dbReference>
<sequence length="392" mass="39422">MASSLSSARRRSTAAVLIALAAAGVVSLTSLPAWAAPETPASSEEAAALVAARGHDLEVVTEHFNDARVQLSDQQAAAAQAAAAVGAADAAVGTAREKVTEVARSAYTGDRLDTLQAMLTSTSAEEMIDRVGTLDTIADHNNEVLGAAEQATQTAAQAKAAADAAAATAQAQVEEVARQQAELQSEIDRYKADLERLSAEERERARQLAEQHAAGAAAAAAREEAATRAEPSASSAASSSATVERPAPAASRATRSAAPPAAPVAAAAPAPVAVGGNAVQAAVDAAMAQRGDPYVWAAAGPDSFDCSGLVAYAYAAAGVSLPHSSRLQAASGRAVSRGDLQPGDLVAYGSPVYHIGIYIGDGQMVHAPTSGDVVKVSSIDAVGAITAMRRLG</sequence>
<evidence type="ECO:0000256" key="6">
    <source>
        <dbReference type="SAM" id="SignalP"/>
    </source>
</evidence>
<comment type="caution">
    <text evidence="8">The sequence shown here is derived from an EMBL/GenBank/DDBJ whole genome shotgun (WGS) entry which is preliminary data.</text>
</comment>
<evidence type="ECO:0000313" key="9">
    <source>
        <dbReference type="EMBL" id="NEN50284.1"/>
    </source>
</evidence>
<accession>A0A6P0EQZ6</accession>
<evidence type="ECO:0000256" key="1">
    <source>
        <dbReference type="ARBA" id="ARBA00007074"/>
    </source>
</evidence>
<feature type="region of interest" description="Disordered" evidence="5">
    <location>
        <begin position="201"/>
        <end position="256"/>
    </location>
</feature>
<dbReference type="PANTHER" id="PTHR47053:SF1">
    <property type="entry name" value="MUREIN DD-ENDOPEPTIDASE MEPH-RELATED"/>
    <property type="match status" value="1"/>
</dbReference>
<evidence type="ECO:0000313" key="8">
    <source>
        <dbReference type="EMBL" id="NEK93517.1"/>
    </source>
</evidence>
<feature type="chain" id="PRO_5033891518" evidence="6">
    <location>
        <begin position="36"/>
        <end position="392"/>
    </location>
</feature>
<feature type="domain" description="NlpC/P60" evidence="7">
    <location>
        <begin position="276"/>
        <end position="392"/>
    </location>
</feature>
<keyword evidence="4" id="KW-0788">Thiol protease</keyword>
<feature type="signal peptide" evidence="6">
    <location>
        <begin position="1"/>
        <end position="35"/>
    </location>
</feature>
<dbReference type="GO" id="GO:0008234">
    <property type="term" value="F:cysteine-type peptidase activity"/>
    <property type="evidence" value="ECO:0007669"/>
    <property type="project" value="UniProtKB-KW"/>
</dbReference>
<dbReference type="InterPro" id="IPR038765">
    <property type="entry name" value="Papain-like_cys_pep_sf"/>
</dbReference>
<evidence type="ECO:0000256" key="3">
    <source>
        <dbReference type="ARBA" id="ARBA00022801"/>
    </source>
</evidence>
<dbReference type="InterPro" id="IPR051202">
    <property type="entry name" value="Peptidase_C40"/>
</dbReference>
<proteinExistence type="inferred from homology"/>